<keyword evidence="4" id="KW-1185">Reference proteome</keyword>
<dbReference type="CDD" id="cd12797">
    <property type="entry name" value="M23_peptidase"/>
    <property type="match status" value="1"/>
</dbReference>
<keyword evidence="3" id="KW-0378">Hydrolase</keyword>
<feature type="region of interest" description="Disordered" evidence="1">
    <location>
        <begin position="33"/>
        <end position="58"/>
    </location>
</feature>
<name>A0ABZ0BC83_9SPHN</name>
<dbReference type="InterPro" id="IPR050570">
    <property type="entry name" value="Cell_wall_metabolism_enzyme"/>
</dbReference>
<dbReference type="Pfam" id="PF01551">
    <property type="entry name" value="Peptidase_M23"/>
    <property type="match status" value="1"/>
</dbReference>
<dbReference type="InterPro" id="IPR016047">
    <property type="entry name" value="M23ase_b-sheet_dom"/>
</dbReference>
<dbReference type="EMBL" id="CP135076">
    <property type="protein sequence ID" value="WNO55004.1"/>
    <property type="molecule type" value="Genomic_DNA"/>
</dbReference>
<protein>
    <submittedName>
        <fullName evidence="3">M23 family metallopeptidase</fullName>
        <ecNumber evidence="3">3.4.-.-</ecNumber>
    </submittedName>
</protein>
<sequence>MILSRLGWAVAGLLVLIVILFVATTRVEIAPFDTPSKRQPADGVNDADMSADGQAADRGDGSGMLVVPVAGVARRDLTPNFADPREGGARRHEGLDIMADRGTPVLAAAPGRIDRLYFSEGGGGVTIYERSADGRRTYYYAHLDRYAPDLREGQRVRAGQWIANVGDSGNAGAGNYHLHFGVWRRARGDGWWRGTPIDPYPLLVSEPAGAH</sequence>
<dbReference type="GO" id="GO:0016787">
    <property type="term" value="F:hydrolase activity"/>
    <property type="evidence" value="ECO:0007669"/>
    <property type="project" value="UniProtKB-KW"/>
</dbReference>
<evidence type="ECO:0000259" key="2">
    <source>
        <dbReference type="Pfam" id="PF01551"/>
    </source>
</evidence>
<reference evidence="3 4" key="1">
    <citation type="submission" date="2023-09" db="EMBL/GenBank/DDBJ databases">
        <authorList>
            <person name="Rey-Velasco X."/>
        </authorList>
    </citation>
    <scope>NUCLEOTIDE SEQUENCE [LARGE SCALE GENOMIC DNA]</scope>
    <source>
        <strain evidence="3 4">W311</strain>
    </source>
</reference>
<proteinExistence type="predicted"/>
<accession>A0ABZ0BC83</accession>
<dbReference type="PANTHER" id="PTHR21666">
    <property type="entry name" value="PEPTIDASE-RELATED"/>
    <property type="match status" value="1"/>
</dbReference>
<organism evidence="3 4">
    <name type="scientific">Stakelama saccharophila</name>
    <dbReference type="NCBI Taxonomy" id="3075605"/>
    <lineage>
        <taxon>Bacteria</taxon>
        <taxon>Pseudomonadati</taxon>
        <taxon>Pseudomonadota</taxon>
        <taxon>Alphaproteobacteria</taxon>
        <taxon>Sphingomonadales</taxon>
        <taxon>Sphingomonadaceae</taxon>
        <taxon>Stakelama</taxon>
    </lineage>
</organism>
<dbReference type="SUPFAM" id="SSF51261">
    <property type="entry name" value="Duplicated hybrid motif"/>
    <property type="match status" value="1"/>
</dbReference>
<feature type="domain" description="M23ase beta-sheet core" evidence="2">
    <location>
        <begin position="91"/>
        <end position="193"/>
    </location>
</feature>
<dbReference type="PANTHER" id="PTHR21666:SF270">
    <property type="entry name" value="MUREIN HYDROLASE ACTIVATOR ENVC"/>
    <property type="match status" value="1"/>
</dbReference>
<dbReference type="RefSeq" id="WP_313918112.1">
    <property type="nucleotide sequence ID" value="NZ_CP135076.1"/>
</dbReference>
<evidence type="ECO:0000313" key="3">
    <source>
        <dbReference type="EMBL" id="WNO55004.1"/>
    </source>
</evidence>
<dbReference type="InterPro" id="IPR011055">
    <property type="entry name" value="Dup_hybrid_motif"/>
</dbReference>
<dbReference type="EC" id="3.4.-.-" evidence="3"/>
<dbReference type="Proteomes" id="UP001302249">
    <property type="component" value="Chromosome"/>
</dbReference>
<dbReference type="Gene3D" id="2.70.70.10">
    <property type="entry name" value="Glucose Permease (Domain IIA)"/>
    <property type="match status" value="1"/>
</dbReference>
<evidence type="ECO:0000313" key="4">
    <source>
        <dbReference type="Proteomes" id="UP001302249"/>
    </source>
</evidence>
<evidence type="ECO:0000256" key="1">
    <source>
        <dbReference type="SAM" id="MobiDB-lite"/>
    </source>
</evidence>
<gene>
    <name evidence="3" type="ORF">RPR59_07105</name>
</gene>